<comment type="caution">
    <text evidence="1">The sequence shown here is derived from an EMBL/GenBank/DDBJ whole genome shotgun (WGS) entry which is preliminary data.</text>
</comment>
<accession>A0A1F5FII3</accession>
<evidence type="ECO:0000313" key="1">
    <source>
        <dbReference type="EMBL" id="OGD79423.1"/>
    </source>
</evidence>
<reference evidence="1 2" key="1">
    <citation type="journal article" date="2016" name="Nat. Commun.">
        <title>Thousands of microbial genomes shed light on interconnected biogeochemical processes in an aquifer system.</title>
        <authorList>
            <person name="Anantharaman K."/>
            <person name="Brown C.T."/>
            <person name="Hug L.A."/>
            <person name="Sharon I."/>
            <person name="Castelle C.J."/>
            <person name="Probst A.J."/>
            <person name="Thomas B.C."/>
            <person name="Singh A."/>
            <person name="Wilkins M.J."/>
            <person name="Karaoz U."/>
            <person name="Brodie E.L."/>
            <person name="Williams K.H."/>
            <person name="Hubbard S.S."/>
            <person name="Banfield J.F."/>
        </authorList>
    </citation>
    <scope>NUCLEOTIDE SEQUENCE [LARGE SCALE GENOMIC DNA]</scope>
</reference>
<sequence length="107" mass="11828">MSHGTLIAKWSLPLVFSKVSAVDVYQLNTGGLRVELNQDRAPVVDHNLRDANHFGVFPILANGFVVRELEDGMEVTTWYPPKSRAAQILFLGLIAQGAQKDGLVRIK</sequence>
<evidence type="ECO:0000313" key="2">
    <source>
        <dbReference type="Proteomes" id="UP000176682"/>
    </source>
</evidence>
<name>A0A1F5FII3_9BACT</name>
<dbReference type="Proteomes" id="UP000176682">
    <property type="component" value="Unassembled WGS sequence"/>
</dbReference>
<dbReference type="AlphaFoldDB" id="A0A1F5FII3"/>
<dbReference type="EMBL" id="MFAM01000021">
    <property type="protein sequence ID" value="OGD79423.1"/>
    <property type="molecule type" value="Genomic_DNA"/>
</dbReference>
<proteinExistence type="predicted"/>
<protein>
    <submittedName>
        <fullName evidence="1">Uncharacterized protein</fullName>
    </submittedName>
</protein>
<organism evidence="1 2">
    <name type="scientific">Candidatus Collierbacteria bacterium RIFOXYB1_FULL_49_13</name>
    <dbReference type="NCBI Taxonomy" id="1817728"/>
    <lineage>
        <taxon>Bacteria</taxon>
        <taxon>Candidatus Collieribacteriota</taxon>
    </lineage>
</organism>
<gene>
    <name evidence="1" type="ORF">A2368_02235</name>
</gene>